<dbReference type="InterPro" id="IPR031606">
    <property type="entry name" value="Kch1/2"/>
</dbReference>
<dbReference type="Proteomes" id="UP000606974">
    <property type="component" value="Unassembled WGS sequence"/>
</dbReference>
<feature type="compositionally biased region" description="Low complexity" evidence="1">
    <location>
        <begin position="560"/>
        <end position="577"/>
    </location>
</feature>
<feature type="compositionally biased region" description="Polar residues" evidence="1">
    <location>
        <begin position="486"/>
        <end position="540"/>
    </location>
</feature>
<comment type="caution">
    <text evidence="3">The sequence shown here is derived from an EMBL/GenBank/DDBJ whole genome shotgun (WGS) entry which is preliminary data.</text>
</comment>
<reference evidence="3" key="1">
    <citation type="submission" date="2020-02" db="EMBL/GenBank/DDBJ databases">
        <authorList>
            <person name="Palmer J.M."/>
        </authorList>
    </citation>
    <scope>NUCLEOTIDE SEQUENCE</scope>
    <source>
        <strain evidence="3">EPUS1.4</strain>
        <tissue evidence="3">Thallus</tissue>
    </source>
</reference>
<evidence type="ECO:0000313" key="3">
    <source>
        <dbReference type="EMBL" id="KAF7507916.1"/>
    </source>
</evidence>
<keyword evidence="2" id="KW-1133">Transmembrane helix</keyword>
<dbReference type="PANTHER" id="PTHR36424:SF1">
    <property type="entry name" value="LOW AFFINITY K(+) TRANSPORTER 1-RELATED"/>
    <property type="match status" value="1"/>
</dbReference>
<gene>
    <name evidence="3" type="ORF">GJ744_009950</name>
</gene>
<dbReference type="AlphaFoldDB" id="A0A8H7AIV5"/>
<dbReference type="Pfam" id="PF16944">
    <property type="entry name" value="KCH"/>
    <property type="match status" value="1"/>
</dbReference>
<evidence type="ECO:0008006" key="5">
    <source>
        <dbReference type="Google" id="ProtNLM"/>
    </source>
</evidence>
<evidence type="ECO:0000256" key="2">
    <source>
        <dbReference type="SAM" id="Phobius"/>
    </source>
</evidence>
<evidence type="ECO:0000256" key="1">
    <source>
        <dbReference type="SAM" id="MobiDB-lite"/>
    </source>
</evidence>
<feature type="transmembrane region" description="Helical" evidence="2">
    <location>
        <begin position="227"/>
        <end position="256"/>
    </location>
</feature>
<dbReference type="GO" id="GO:0015079">
    <property type="term" value="F:potassium ion transmembrane transporter activity"/>
    <property type="evidence" value="ECO:0007669"/>
    <property type="project" value="InterPro"/>
</dbReference>
<keyword evidence="4" id="KW-1185">Reference proteome</keyword>
<feature type="region of interest" description="Disordered" evidence="1">
    <location>
        <begin position="317"/>
        <end position="384"/>
    </location>
</feature>
<feature type="compositionally biased region" description="Polar residues" evidence="1">
    <location>
        <begin position="585"/>
        <end position="618"/>
    </location>
</feature>
<accession>A0A8H7AIV5</accession>
<keyword evidence="2" id="KW-0472">Membrane</keyword>
<evidence type="ECO:0000313" key="4">
    <source>
        <dbReference type="Proteomes" id="UP000606974"/>
    </source>
</evidence>
<feature type="transmembrane region" description="Helical" evidence="2">
    <location>
        <begin position="40"/>
        <end position="63"/>
    </location>
</feature>
<feature type="compositionally biased region" description="Low complexity" evidence="1">
    <location>
        <begin position="423"/>
        <end position="441"/>
    </location>
</feature>
<feature type="region of interest" description="Disordered" evidence="1">
    <location>
        <begin position="403"/>
        <end position="651"/>
    </location>
</feature>
<proteinExistence type="predicted"/>
<keyword evidence="2" id="KW-0812">Transmembrane</keyword>
<sequence>MGCCGFRRKLPNISAEQKWEYINLDDFHSTTCWTPLSYGVLYISILISIAVYAVDTFTAVNLLAFDRWSGQIKPYIPMKYSRWIFAACIILSFVFLFFRWLRAIRVMKGGGVAESYLDPLAVCIQSVRVGKEGRGWKRFLVFAELSKGKRGADYVALFTHYSFEAWLRILFAEGPRQVINALTLYSVMQLNLIPTGDNAAKDGHTPIVQFFVNVRILAEKSGREQAVILFGMLFTLVIWVITLVNLMVAVVLYLVFLFHHIPSSDGGLSGYCRRKINQSMEKIVRTKVEKALKKENAIRARQEARLGEGVLKRQPTLPDLDTFASTSDDTPPPLPRFDTPTALLEYDSRPGTISSSALTSPSDLERQPSLPDLDSADFLPGPLNRVDTNTSFASNAPLMGGAGGMGYGPAGRTQSPGDIPSPQSYHSRSASNRSYASYSQATQRSYTPGIGQRPSIGHPSRSAPGIYQMGSVSRSGTDVGGRPTPREQSNPYFSPSSGHPAQGSTVSLPRSNTSGSGFMPSHTSRAPSSTRSITSATPSRSRPYAQPALPSLHTHTSSNSGGYRSYSASPYSPAHSAFTPHTPYRSFTQPNMSATSPDYYSPQTRSPASGYAAQQQQRHMPPSQRPGTAPPTNRQTAPVADNVMEDIMNGY</sequence>
<dbReference type="PANTHER" id="PTHR36424">
    <property type="entry name" value="PHEROMONE-REGULATED MEMBRANE PROTEIN 6"/>
    <property type="match status" value="1"/>
</dbReference>
<dbReference type="GO" id="GO:0005886">
    <property type="term" value="C:plasma membrane"/>
    <property type="evidence" value="ECO:0007669"/>
    <property type="project" value="InterPro"/>
</dbReference>
<protein>
    <recommendedName>
        <fullName evidence="5">Vacuolar membrane protein</fullName>
    </recommendedName>
</protein>
<dbReference type="EMBL" id="JAACFV010000061">
    <property type="protein sequence ID" value="KAF7507916.1"/>
    <property type="molecule type" value="Genomic_DNA"/>
</dbReference>
<name>A0A8H7AIV5_9EURO</name>
<dbReference type="OrthoDB" id="2128042at2759"/>
<feature type="transmembrane region" description="Helical" evidence="2">
    <location>
        <begin position="83"/>
        <end position="101"/>
    </location>
</feature>
<feature type="compositionally biased region" description="Polar residues" evidence="1">
    <location>
        <begin position="351"/>
        <end position="362"/>
    </location>
</feature>
<organism evidence="3 4">
    <name type="scientific">Endocarpon pusillum</name>
    <dbReference type="NCBI Taxonomy" id="364733"/>
    <lineage>
        <taxon>Eukaryota</taxon>
        <taxon>Fungi</taxon>
        <taxon>Dikarya</taxon>
        <taxon>Ascomycota</taxon>
        <taxon>Pezizomycotina</taxon>
        <taxon>Eurotiomycetes</taxon>
        <taxon>Chaetothyriomycetidae</taxon>
        <taxon>Verrucariales</taxon>
        <taxon>Verrucariaceae</taxon>
        <taxon>Endocarpon</taxon>
    </lineage>
</organism>